<reference evidence="4" key="2">
    <citation type="submission" date="2020-08" db="EMBL/GenBank/DDBJ databases">
        <title>Draft Genome Sequence of Cumin Blight Pathogen Alternaria burnsii.</title>
        <authorList>
            <person name="Feng Z."/>
        </authorList>
    </citation>
    <scope>NUCLEOTIDE SEQUENCE</scope>
    <source>
        <strain evidence="4">CBS107.38</strain>
    </source>
</reference>
<evidence type="ECO:0000256" key="2">
    <source>
        <dbReference type="ARBA" id="ARBA00048655"/>
    </source>
</evidence>
<accession>A0A8H7EFS5</accession>
<dbReference type="InterPro" id="IPR011009">
    <property type="entry name" value="Kinase-like_dom_sf"/>
</dbReference>
<dbReference type="SUPFAM" id="SSF56112">
    <property type="entry name" value="Protein kinase-like (PK-like)"/>
    <property type="match status" value="1"/>
</dbReference>
<evidence type="ECO:0000313" key="4">
    <source>
        <dbReference type="EMBL" id="KAF7676989.1"/>
    </source>
</evidence>
<name>A0A8H7EFS5_9PLEO</name>
<dbReference type="InterPro" id="IPR016477">
    <property type="entry name" value="Fructo-/Ketosamine-3-kinase"/>
</dbReference>
<comment type="caution">
    <text evidence="4">The sequence shown here is derived from an EMBL/GenBank/DDBJ whole genome shotgun (WGS) entry which is preliminary data.</text>
</comment>
<reference evidence="4" key="1">
    <citation type="submission" date="2020-01" db="EMBL/GenBank/DDBJ databases">
        <authorList>
            <person name="Feng Z.H.Z."/>
        </authorList>
    </citation>
    <scope>NUCLEOTIDE SEQUENCE</scope>
    <source>
        <strain evidence="4">CBS107.38</strain>
    </source>
</reference>
<evidence type="ECO:0000256" key="1">
    <source>
        <dbReference type="ARBA" id="ARBA00011961"/>
    </source>
</evidence>
<proteinExistence type="predicted"/>
<keyword evidence="5" id="KW-1185">Reference proteome</keyword>
<evidence type="ECO:0000313" key="5">
    <source>
        <dbReference type="Proteomes" id="UP000596902"/>
    </source>
</evidence>
<sequence>MSKSVHSIAKKEGPSAGNEGDFPLDEAVVQGKSLQALPEGSKVLSAHSYGSSAWTITARLNVLLPSGVEKKFFLKIATEEPGRVMMEGEFNSMSSLYQTSPGFIPKPLTWGKFKMKAPETYFFLCDFINMTNDMPDPVQFCAKLAELHSTSESPTGMFGFHISTCHGRFAQEVAWDPSWTNFFTKLLRAALVIEKQECSPWPEFEAVAERTLSHVIPRLLGALEEDGRQIKPSLIHGDLWEGNVGTDLSNGNVYIFDAGAYYAHHEMEIGMWRCERHKIKSREYKRQYLRNMTVSEPAEEFEDRNRLYCIKMNIIHSAHHPGSIVRETAYNDMCYLVDKYAPYPTGEEPPRSKVQGEVPATIWQGGDSYVRQADNWNNPNTPALSV</sequence>
<organism evidence="4 5">
    <name type="scientific">Alternaria burnsii</name>
    <dbReference type="NCBI Taxonomy" id="1187904"/>
    <lineage>
        <taxon>Eukaryota</taxon>
        <taxon>Fungi</taxon>
        <taxon>Dikarya</taxon>
        <taxon>Ascomycota</taxon>
        <taxon>Pezizomycotina</taxon>
        <taxon>Dothideomycetes</taxon>
        <taxon>Pleosporomycetidae</taxon>
        <taxon>Pleosporales</taxon>
        <taxon>Pleosporineae</taxon>
        <taxon>Pleosporaceae</taxon>
        <taxon>Alternaria</taxon>
        <taxon>Alternaria sect. Alternaria</taxon>
    </lineage>
</organism>
<dbReference type="PANTHER" id="PTHR12149:SF8">
    <property type="entry name" value="PROTEIN-RIBULOSAMINE 3-KINASE"/>
    <property type="match status" value="1"/>
</dbReference>
<protein>
    <recommendedName>
        <fullName evidence="1">protein-ribulosamine 3-kinase</fullName>
        <ecNumber evidence="1">2.7.1.172</ecNumber>
    </recommendedName>
</protein>
<dbReference type="EC" id="2.7.1.172" evidence="1"/>
<dbReference type="Proteomes" id="UP000596902">
    <property type="component" value="Unassembled WGS sequence"/>
</dbReference>
<gene>
    <name evidence="4" type="ORF">GT037_005201</name>
</gene>
<dbReference type="GeneID" id="62203426"/>
<evidence type="ECO:0000256" key="3">
    <source>
        <dbReference type="SAM" id="MobiDB-lite"/>
    </source>
</evidence>
<comment type="catalytic activity">
    <reaction evidence="2">
        <text>N(6)-D-ribulosyl-L-lysyl-[protein] + ATP = N(6)-(3-O-phospho-D-ribulosyl)-L-lysyl-[protein] + ADP + H(+)</text>
        <dbReference type="Rhea" id="RHEA:48432"/>
        <dbReference type="Rhea" id="RHEA-COMP:12103"/>
        <dbReference type="Rhea" id="RHEA-COMP:12104"/>
        <dbReference type="ChEBI" id="CHEBI:15378"/>
        <dbReference type="ChEBI" id="CHEBI:30616"/>
        <dbReference type="ChEBI" id="CHEBI:90418"/>
        <dbReference type="ChEBI" id="CHEBI:90420"/>
        <dbReference type="ChEBI" id="CHEBI:456216"/>
        <dbReference type="EC" id="2.7.1.172"/>
    </reaction>
    <physiologicalReaction direction="left-to-right" evidence="2">
        <dbReference type="Rhea" id="RHEA:48433"/>
    </physiologicalReaction>
</comment>
<dbReference type="GO" id="GO:0102193">
    <property type="term" value="F:protein-ribulosamine 3-kinase activity"/>
    <property type="evidence" value="ECO:0007669"/>
    <property type="project" value="UniProtKB-EC"/>
</dbReference>
<dbReference type="EMBL" id="JAAABM010000006">
    <property type="protein sequence ID" value="KAF7676989.1"/>
    <property type="molecule type" value="Genomic_DNA"/>
</dbReference>
<dbReference type="Pfam" id="PF03881">
    <property type="entry name" value="Fructosamin_kin"/>
    <property type="match status" value="1"/>
</dbReference>
<feature type="region of interest" description="Disordered" evidence="3">
    <location>
        <begin position="1"/>
        <end position="22"/>
    </location>
</feature>
<dbReference type="AlphaFoldDB" id="A0A8H7EFS5"/>
<dbReference type="Gene3D" id="3.90.1200.10">
    <property type="match status" value="1"/>
</dbReference>
<dbReference type="PANTHER" id="PTHR12149">
    <property type="entry name" value="FRUCTOSAMINE 3 KINASE-RELATED PROTEIN"/>
    <property type="match status" value="1"/>
</dbReference>
<dbReference type="RefSeq" id="XP_038787198.1">
    <property type="nucleotide sequence ID" value="XM_038930248.1"/>
</dbReference>